<dbReference type="GeneID" id="61927946"/>
<name>A0A099IB93_CLOIN</name>
<dbReference type="InterPro" id="IPR002575">
    <property type="entry name" value="Aminoglycoside_PTrfase"/>
</dbReference>
<dbReference type="Gene3D" id="3.30.200.20">
    <property type="entry name" value="Phosphorylase Kinase, domain 1"/>
    <property type="match status" value="1"/>
</dbReference>
<dbReference type="Proteomes" id="UP000503330">
    <property type="component" value="Chromosome"/>
</dbReference>
<dbReference type="GO" id="GO:0005524">
    <property type="term" value="F:ATP binding"/>
    <property type="evidence" value="ECO:0007669"/>
    <property type="project" value="UniProtKB-KW"/>
</dbReference>
<evidence type="ECO:0000256" key="4">
    <source>
        <dbReference type="ARBA" id="ARBA00022679"/>
    </source>
</evidence>
<dbReference type="GO" id="GO:0009086">
    <property type="term" value="P:methionine biosynthetic process"/>
    <property type="evidence" value="ECO:0007669"/>
    <property type="project" value="InterPro"/>
</dbReference>
<reference evidence="10 12" key="2">
    <citation type="submission" date="2020-02" db="EMBL/GenBank/DDBJ databases">
        <authorList>
            <person name="Kociolek L.K."/>
            <person name="Ozer E.A."/>
        </authorList>
    </citation>
    <scope>NUCLEOTIDE SEQUENCE [LARGE SCALE GENOMIC DNA]</scope>
    <source>
        <strain evidence="10 12">ATCC 14501</strain>
    </source>
</reference>
<dbReference type="InterPro" id="IPR011009">
    <property type="entry name" value="Kinase-like_dom_sf"/>
</dbReference>
<dbReference type="PIRSF" id="PIRSF031134">
    <property type="entry name" value="MTRK"/>
    <property type="match status" value="1"/>
</dbReference>
<evidence type="ECO:0000313" key="10">
    <source>
        <dbReference type="EMBL" id="QJA04622.1"/>
    </source>
</evidence>
<evidence type="ECO:0000256" key="3">
    <source>
        <dbReference type="ARBA" id="ARBA00012128"/>
    </source>
</evidence>
<dbReference type="EMBL" id="CP048838">
    <property type="protein sequence ID" value="QJA04622.1"/>
    <property type="molecule type" value="Genomic_DNA"/>
</dbReference>
<evidence type="ECO:0000313" key="11">
    <source>
        <dbReference type="Proteomes" id="UP000030008"/>
    </source>
</evidence>
<dbReference type="Pfam" id="PF01636">
    <property type="entry name" value="APH"/>
    <property type="match status" value="1"/>
</dbReference>
<feature type="domain" description="Aminoglycoside phosphotransferase" evidence="8">
    <location>
        <begin position="35"/>
        <end position="282"/>
    </location>
</feature>
<evidence type="ECO:0000256" key="5">
    <source>
        <dbReference type="ARBA" id="ARBA00022741"/>
    </source>
</evidence>
<evidence type="ECO:0000313" key="9">
    <source>
        <dbReference type="EMBL" id="KGJ54821.1"/>
    </source>
</evidence>
<dbReference type="EMBL" id="JQIF01000008">
    <property type="protein sequence ID" value="KGJ54821.1"/>
    <property type="molecule type" value="Genomic_DNA"/>
</dbReference>
<organism evidence="9 11">
    <name type="scientific">Clostridium innocuum</name>
    <dbReference type="NCBI Taxonomy" id="1522"/>
    <lineage>
        <taxon>Bacteria</taxon>
        <taxon>Bacillati</taxon>
        <taxon>Bacillota</taxon>
        <taxon>Clostridia</taxon>
        <taxon>Eubacteriales</taxon>
        <taxon>Clostridiaceae</taxon>
        <taxon>Clostridium</taxon>
    </lineage>
</organism>
<dbReference type="PANTHER" id="PTHR34273:SF2">
    <property type="entry name" value="METHYLTHIORIBOSE KINASE"/>
    <property type="match status" value="1"/>
</dbReference>
<keyword evidence="6 9" id="KW-0418">Kinase</keyword>
<evidence type="ECO:0000313" key="12">
    <source>
        <dbReference type="Proteomes" id="UP000503330"/>
    </source>
</evidence>
<evidence type="ECO:0000259" key="8">
    <source>
        <dbReference type="Pfam" id="PF01636"/>
    </source>
</evidence>
<dbReference type="Proteomes" id="UP000030008">
    <property type="component" value="Unassembled WGS sequence"/>
</dbReference>
<dbReference type="InterPro" id="IPR009212">
    <property type="entry name" value="Methylthioribose_kinase"/>
</dbReference>
<keyword evidence="5" id="KW-0547">Nucleotide-binding</keyword>
<reference evidence="9 11" key="1">
    <citation type="submission" date="2014-08" db="EMBL/GenBank/DDBJ databases">
        <title>Clostridium innocuum, an unnegligible vancomycin-resistant pathogen causing extra-intestinal infections.</title>
        <authorList>
            <person name="Feng Y."/>
            <person name="Chiu C.-H."/>
        </authorList>
    </citation>
    <scope>NUCLEOTIDE SEQUENCE [LARGE SCALE GENOMIC DNA]</scope>
    <source>
        <strain evidence="9 11">AN88</strain>
    </source>
</reference>
<accession>A0A099IB93</accession>
<dbReference type="EC" id="2.7.1.100" evidence="3"/>
<evidence type="ECO:0000256" key="7">
    <source>
        <dbReference type="ARBA" id="ARBA00022840"/>
    </source>
</evidence>
<protein>
    <recommendedName>
        <fullName evidence="3">S-methyl-5-thioribose kinase</fullName>
        <ecNumber evidence="3">2.7.1.100</ecNumber>
    </recommendedName>
</protein>
<keyword evidence="4 9" id="KW-0808">Transferase</keyword>
<dbReference type="NCBIfam" id="TIGR01767">
    <property type="entry name" value="MTRK"/>
    <property type="match status" value="1"/>
</dbReference>
<dbReference type="AlphaFoldDB" id="A0A099IB93"/>
<dbReference type="Gene3D" id="3.90.1200.10">
    <property type="match status" value="1"/>
</dbReference>
<gene>
    <name evidence="9" type="ORF">CIAN88_01665</name>
    <name evidence="10" type="ORF">G4D54_20375</name>
</gene>
<dbReference type="SUPFAM" id="SSF56112">
    <property type="entry name" value="Protein kinase-like (PK-like)"/>
    <property type="match status" value="1"/>
</dbReference>
<evidence type="ECO:0000256" key="2">
    <source>
        <dbReference type="ARBA" id="ARBA00011738"/>
    </source>
</evidence>
<keyword evidence="7" id="KW-0067">ATP-binding</keyword>
<proteinExistence type="inferred from homology"/>
<sequence>MNNYEHHMLLDVEEVKCYVTSKLQYFQKDEVLQAEEIGDGNINYVFRVWNPDSGKSIIIKQADKFLRSSGRALDVYRNKIEAEILKLEGMLAEGFVPKVYAYDETMCVLAMEDISAYKNMRKELMEGRFFPHFAENIAEFLARTLLPTTDLVLDRAVKKDNVRLFLNKELCDITEDLVLTEPYDNYKNRNIVLPENEEFVKEFLYENEQLKADVAQLRDSFMNHAQALVHGDLHSGSIFINEQGIKIIDPEFAFYGPMGYDIGNVIGNLFFAWARIQFIEPRHTEFLTWCSHTVADTIDLTMEKLSKVYEQCVECPLYRTKEFKQHYLRDVMSDSLGYAGTEIIRRVVGDSKVMEVTSIKETDKRVAFERALLKMGIWLIRNRKVIHEGKEVSEQFNMICS</sequence>
<comment type="subunit">
    <text evidence="2">Homodimer.</text>
</comment>
<comment type="similarity">
    <text evidence="1">Belongs to the methylthioribose kinase family.</text>
</comment>
<dbReference type="GO" id="GO:0046522">
    <property type="term" value="F:S-methyl-5-thioribose kinase activity"/>
    <property type="evidence" value="ECO:0007669"/>
    <property type="project" value="UniProtKB-EC"/>
</dbReference>
<evidence type="ECO:0000256" key="6">
    <source>
        <dbReference type="ARBA" id="ARBA00022777"/>
    </source>
</evidence>
<dbReference type="RefSeq" id="WP_002606065.1">
    <property type="nucleotide sequence ID" value="NZ_BAAACC010000023.1"/>
</dbReference>
<dbReference type="PANTHER" id="PTHR34273">
    <property type="entry name" value="METHYLTHIORIBOSE KINASE"/>
    <property type="match status" value="1"/>
</dbReference>
<evidence type="ECO:0000256" key="1">
    <source>
        <dbReference type="ARBA" id="ARBA00010165"/>
    </source>
</evidence>